<keyword evidence="4" id="KW-0472">Membrane</keyword>
<dbReference type="GO" id="GO:0031965">
    <property type="term" value="C:nuclear membrane"/>
    <property type="evidence" value="ECO:0007669"/>
    <property type="project" value="UniProtKB-SubCell"/>
</dbReference>
<keyword evidence="8" id="KW-1185">Reference proteome</keyword>
<accession>A0A1I7WVH1</accession>
<dbReference type="Pfam" id="PF05705">
    <property type="entry name" value="DUF829"/>
    <property type="match status" value="1"/>
</dbReference>
<evidence type="ECO:0000256" key="5">
    <source>
        <dbReference type="ARBA" id="ARBA00023242"/>
    </source>
</evidence>
<evidence type="ECO:0000256" key="7">
    <source>
        <dbReference type="SAM" id="MobiDB-lite"/>
    </source>
</evidence>
<dbReference type="PANTHER" id="PTHR12265">
    <property type="entry name" value="TRANSMEMBRANE PROTEIN 53"/>
    <property type="match status" value="1"/>
</dbReference>
<comment type="subcellular location">
    <subcellularLocation>
        <location evidence="6">Endomembrane system</location>
        <topology evidence="6">Single-pass membrane protein</topology>
    </subcellularLocation>
    <subcellularLocation>
        <location evidence="1">Nucleus membrane</location>
    </subcellularLocation>
</comment>
<reference evidence="9" key="1">
    <citation type="submission" date="2016-11" db="UniProtKB">
        <authorList>
            <consortium name="WormBaseParasite"/>
        </authorList>
    </citation>
    <scope>IDENTIFICATION</scope>
</reference>
<dbReference type="Proteomes" id="UP000095283">
    <property type="component" value="Unplaced"/>
</dbReference>
<evidence type="ECO:0000256" key="1">
    <source>
        <dbReference type="ARBA" id="ARBA00004126"/>
    </source>
</evidence>
<feature type="compositionally biased region" description="Basic and acidic residues" evidence="7">
    <location>
        <begin position="43"/>
        <end position="54"/>
    </location>
</feature>
<dbReference type="PANTHER" id="PTHR12265:SF30">
    <property type="entry name" value="TRANSMEMBRANE PROTEIN 53"/>
    <property type="match status" value="1"/>
</dbReference>
<dbReference type="InterPro" id="IPR008547">
    <property type="entry name" value="DUF829_TMEM53"/>
</dbReference>
<evidence type="ECO:0000313" key="9">
    <source>
        <dbReference type="WBParaSite" id="Hba_09160"/>
    </source>
</evidence>
<feature type="compositionally biased region" description="Basic and acidic residues" evidence="7">
    <location>
        <begin position="1"/>
        <end position="12"/>
    </location>
</feature>
<evidence type="ECO:0000256" key="2">
    <source>
        <dbReference type="ARBA" id="ARBA00022692"/>
    </source>
</evidence>
<dbReference type="WBParaSite" id="Hba_09160">
    <property type="protein sequence ID" value="Hba_09160"/>
    <property type="gene ID" value="Hba_09160"/>
</dbReference>
<keyword evidence="2" id="KW-0812">Transmembrane</keyword>
<evidence type="ECO:0000256" key="3">
    <source>
        <dbReference type="ARBA" id="ARBA00022989"/>
    </source>
</evidence>
<name>A0A1I7WVH1_HETBA</name>
<sequence length="401" mass="45606">MEAAQSERDEGNKVIPGSEYCDDGLELINEDHANEADDDEYSSEDKTCNEKSEVSSEEEVTDDVGTNITTTVMNVERTTANGNQQRMISIDSKISKVRSNDCNYEENILGSNDVSSIMQNSENCSPRTLVPLRTYSIESIEALASSNAELSPGTLLKEESGSSLVFHNDDKNVVVDTCSRIGDHEKGDINGEYREKANDKSSISGSVDDDVIVEYEDIKNVYEEGVGEINTEVHLLLLPLPYIHLLNYISIFVRSEFFKIFSSILHICFKVFVYSSVLIQGVPKFLILMSTYFSKLTILRTLPHRSLAVSEDHFLDHFSNTRNVHGPRMILYCYQTPDIVSQSGEQPFLYIKKFLEYQKELGREVDEIMFNDSPHVMHYKFHPDEYRSACISFMNRLEKRL</sequence>
<evidence type="ECO:0000256" key="4">
    <source>
        <dbReference type="ARBA" id="ARBA00023136"/>
    </source>
</evidence>
<dbReference type="AlphaFoldDB" id="A0A1I7WVH1"/>
<evidence type="ECO:0000256" key="6">
    <source>
        <dbReference type="ARBA" id="ARBA00037847"/>
    </source>
</evidence>
<protein>
    <submittedName>
        <fullName evidence="9">FSH1 domain-containing protein</fullName>
    </submittedName>
</protein>
<proteinExistence type="predicted"/>
<feature type="region of interest" description="Disordered" evidence="7">
    <location>
        <begin position="1"/>
        <end position="62"/>
    </location>
</feature>
<keyword evidence="5" id="KW-0539">Nucleus</keyword>
<keyword evidence="3" id="KW-1133">Transmembrane helix</keyword>
<evidence type="ECO:0000313" key="8">
    <source>
        <dbReference type="Proteomes" id="UP000095283"/>
    </source>
</evidence>
<organism evidence="8 9">
    <name type="scientific">Heterorhabditis bacteriophora</name>
    <name type="common">Entomopathogenic nematode worm</name>
    <dbReference type="NCBI Taxonomy" id="37862"/>
    <lineage>
        <taxon>Eukaryota</taxon>
        <taxon>Metazoa</taxon>
        <taxon>Ecdysozoa</taxon>
        <taxon>Nematoda</taxon>
        <taxon>Chromadorea</taxon>
        <taxon>Rhabditida</taxon>
        <taxon>Rhabditina</taxon>
        <taxon>Rhabditomorpha</taxon>
        <taxon>Strongyloidea</taxon>
        <taxon>Heterorhabditidae</taxon>
        <taxon>Heterorhabditis</taxon>
    </lineage>
</organism>